<keyword evidence="1" id="KW-0520">NAD</keyword>
<dbReference type="Gene3D" id="3.40.50.300">
    <property type="entry name" value="P-loop containing nucleotide triphosphate hydrolases"/>
    <property type="match status" value="1"/>
</dbReference>
<evidence type="ECO:0000313" key="3">
    <source>
        <dbReference type="EMBL" id="KFK26019.1"/>
    </source>
</evidence>
<gene>
    <name evidence="3" type="ordered locus">AALP_Aa8g193000</name>
</gene>
<feature type="domain" description="TIR" evidence="2">
    <location>
        <begin position="1"/>
        <end position="126"/>
    </location>
</feature>
<dbReference type="FunFam" id="3.40.50.10140:FF:000007">
    <property type="entry name" value="Disease resistance protein (TIR-NBS-LRR class)"/>
    <property type="match status" value="1"/>
</dbReference>
<reference evidence="4" key="1">
    <citation type="journal article" date="2015" name="Nat. Plants">
        <title>Genome expansion of Arabis alpina linked with retrotransposition and reduced symmetric DNA methylation.</title>
        <authorList>
            <person name="Willing E.M."/>
            <person name="Rawat V."/>
            <person name="Mandakova T."/>
            <person name="Maumus F."/>
            <person name="James G.V."/>
            <person name="Nordstroem K.J."/>
            <person name="Becker C."/>
            <person name="Warthmann N."/>
            <person name="Chica C."/>
            <person name="Szarzynska B."/>
            <person name="Zytnicki M."/>
            <person name="Albani M.C."/>
            <person name="Kiefer C."/>
            <person name="Bergonzi S."/>
            <person name="Castaings L."/>
            <person name="Mateos J.L."/>
            <person name="Berns M.C."/>
            <person name="Bujdoso N."/>
            <person name="Piofczyk T."/>
            <person name="de Lorenzo L."/>
            <person name="Barrero-Sicilia C."/>
            <person name="Mateos I."/>
            <person name="Piednoel M."/>
            <person name="Hagmann J."/>
            <person name="Chen-Min-Tao R."/>
            <person name="Iglesias-Fernandez R."/>
            <person name="Schuster S.C."/>
            <person name="Alonso-Blanco C."/>
            <person name="Roudier F."/>
            <person name="Carbonero P."/>
            <person name="Paz-Ares J."/>
            <person name="Davis S.J."/>
            <person name="Pecinka A."/>
            <person name="Quesneville H."/>
            <person name="Colot V."/>
            <person name="Lysak M.A."/>
            <person name="Weigel D."/>
            <person name="Coupland G."/>
            <person name="Schneeberger K."/>
        </authorList>
    </citation>
    <scope>NUCLEOTIDE SEQUENCE [LARGE SCALE GENOMIC DNA]</scope>
    <source>
        <strain evidence="4">cv. Pajares</strain>
    </source>
</reference>
<dbReference type="Pfam" id="PF01582">
    <property type="entry name" value="TIR"/>
    <property type="match status" value="1"/>
</dbReference>
<proteinExistence type="predicted"/>
<dbReference type="GO" id="GO:0007165">
    <property type="term" value="P:signal transduction"/>
    <property type="evidence" value="ECO:0007669"/>
    <property type="project" value="InterPro"/>
</dbReference>
<dbReference type="PANTHER" id="PTHR11017">
    <property type="entry name" value="LEUCINE-RICH REPEAT-CONTAINING PROTEIN"/>
    <property type="match status" value="1"/>
</dbReference>
<dbReference type="InterPro" id="IPR044974">
    <property type="entry name" value="Disease_R_plants"/>
</dbReference>
<dbReference type="GO" id="GO:0006952">
    <property type="term" value="P:defense response"/>
    <property type="evidence" value="ECO:0007669"/>
    <property type="project" value="InterPro"/>
</dbReference>
<dbReference type="InterPro" id="IPR002182">
    <property type="entry name" value="NB-ARC"/>
</dbReference>
<dbReference type="PROSITE" id="PS50104">
    <property type="entry name" value="TIR"/>
    <property type="match status" value="1"/>
</dbReference>
<keyword evidence="4" id="KW-1185">Reference proteome</keyword>
<evidence type="ECO:0000256" key="1">
    <source>
        <dbReference type="ARBA" id="ARBA00023027"/>
    </source>
</evidence>
<organism evidence="3 4">
    <name type="scientific">Arabis alpina</name>
    <name type="common">Alpine rock-cress</name>
    <dbReference type="NCBI Taxonomy" id="50452"/>
    <lineage>
        <taxon>Eukaryota</taxon>
        <taxon>Viridiplantae</taxon>
        <taxon>Streptophyta</taxon>
        <taxon>Embryophyta</taxon>
        <taxon>Tracheophyta</taxon>
        <taxon>Spermatophyta</taxon>
        <taxon>Magnoliopsida</taxon>
        <taxon>eudicotyledons</taxon>
        <taxon>Gunneridae</taxon>
        <taxon>Pentapetalae</taxon>
        <taxon>rosids</taxon>
        <taxon>malvids</taxon>
        <taxon>Brassicales</taxon>
        <taxon>Brassicaceae</taxon>
        <taxon>Arabideae</taxon>
        <taxon>Arabis</taxon>
    </lineage>
</organism>
<dbReference type="SMART" id="SM00255">
    <property type="entry name" value="TIR"/>
    <property type="match status" value="1"/>
</dbReference>
<dbReference type="InterPro" id="IPR027417">
    <property type="entry name" value="P-loop_NTPase"/>
</dbReference>
<dbReference type="OMA" id="WGNETEM"/>
<dbReference type="PRINTS" id="PR00364">
    <property type="entry name" value="DISEASERSIST"/>
</dbReference>
<dbReference type="InterPro" id="IPR000157">
    <property type="entry name" value="TIR_dom"/>
</dbReference>
<dbReference type="SUPFAM" id="SSF52540">
    <property type="entry name" value="P-loop containing nucleoside triphosphate hydrolases"/>
    <property type="match status" value="1"/>
</dbReference>
<dbReference type="Gramene" id="KFK26019">
    <property type="protein sequence ID" value="KFK26019"/>
    <property type="gene ID" value="AALP_AA8G193000"/>
</dbReference>
<evidence type="ECO:0000259" key="2">
    <source>
        <dbReference type="PROSITE" id="PS50104"/>
    </source>
</evidence>
<dbReference type="Pfam" id="PF00931">
    <property type="entry name" value="NB-ARC"/>
    <property type="match status" value="1"/>
</dbReference>
<dbReference type="Gene3D" id="3.40.50.10140">
    <property type="entry name" value="Toll/interleukin-1 receptor homology (TIR) domain"/>
    <property type="match status" value="1"/>
</dbReference>
<dbReference type="EMBL" id="CM002876">
    <property type="protein sequence ID" value="KFK26019.1"/>
    <property type="molecule type" value="Genomic_DNA"/>
</dbReference>
<protein>
    <recommendedName>
        <fullName evidence="2">TIR domain-containing protein</fullName>
    </recommendedName>
</protein>
<dbReference type="InterPro" id="IPR035897">
    <property type="entry name" value="Toll_tir_struct_dom_sf"/>
</dbReference>
<dbReference type="AlphaFoldDB" id="A0A087G817"/>
<dbReference type="OrthoDB" id="1088512at2759"/>
<evidence type="ECO:0000313" key="4">
    <source>
        <dbReference type="Proteomes" id="UP000029120"/>
    </source>
</evidence>
<name>A0A087G817_ARAAL</name>
<accession>A0A087G817</accession>
<sequence>MRSDSINSELVRAIEESRIVVVILSKNYASSSWCLNELQLIMEGRVNLDQTVMTIFYDVDSSDVRNQTGEFGKAFEQTCDEKTEEEKQRWRQALSQVAVIVGEHSASWGNETEMISKIVRDVANELPSTDFNRLVGIEAHVAKMKSMMCLESDKVKIVEIWGPSGIGKSTIARALYKQVSCNFQLKFYKEDVDGIQYDDNYLQNHLENELLSGILDHRDMKIPDIQEAQLRLRHQRVLLILDDVSSNELKAFGNLIQGLRFGSKVVVTSEDVFKLKTNGINQIYKVVFPAREEALQILSYSAFGQKSPPRSYLEKAIEAVRIVDPFPLDLKVIGSSLRGKTKDEWTTILPTFRKYLKEGYMSRAKVIRFACNGLSTKQEHTLRGLVKSIPRGKDVNNKLTFLETAWDVEEDIQALADMALISKSENGEIMVHGLVRNMVSTTSSGTRLSVTSI</sequence>
<dbReference type="PANTHER" id="PTHR11017:SF543">
    <property type="entry name" value="TIR DOMAIN-CONTAINING PROTEIN"/>
    <property type="match status" value="1"/>
</dbReference>
<dbReference type="GO" id="GO:0043531">
    <property type="term" value="F:ADP binding"/>
    <property type="evidence" value="ECO:0007669"/>
    <property type="project" value="InterPro"/>
</dbReference>
<dbReference type="Proteomes" id="UP000029120">
    <property type="component" value="Chromosome 8"/>
</dbReference>
<dbReference type="SUPFAM" id="SSF52200">
    <property type="entry name" value="Toll/Interleukin receptor TIR domain"/>
    <property type="match status" value="1"/>
</dbReference>